<dbReference type="PANTHER" id="PTHR15854:SF4">
    <property type="entry name" value="PEROXYNITRITE ISOMERASE THAP4"/>
    <property type="match status" value="1"/>
</dbReference>
<dbReference type="EMBL" id="ADBJ01000035">
    <property type="protein sequence ID" value="EFA79431.1"/>
    <property type="molecule type" value="Genomic_DNA"/>
</dbReference>
<evidence type="ECO:0000313" key="5">
    <source>
        <dbReference type="Proteomes" id="UP000001396"/>
    </source>
</evidence>
<dbReference type="Pfam" id="PF08768">
    <property type="entry name" value="THAP4_heme-bd"/>
    <property type="match status" value="1"/>
</dbReference>
<feature type="transmembrane region" description="Helical" evidence="2">
    <location>
        <begin position="6"/>
        <end position="31"/>
    </location>
</feature>
<dbReference type="AlphaFoldDB" id="D3BH47"/>
<dbReference type="SUPFAM" id="SSF50814">
    <property type="entry name" value="Lipocalins"/>
    <property type="match status" value="1"/>
</dbReference>
<name>D3BH47_HETP5</name>
<evidence type="ECO:0000256" key="1">
    <source>
        <dbReference type="ARBA" id="ARBA00036993"/>
    </source>
</evidence>
<dbReference type="InParanoid" id="D3BH47"/>
<evidence type="ECO:0000259" key="3">
    <source>
        <dbReference type="Pfam" id="PF08768"/>
    </source>
</evidence>
<accession>D3BH47</accession>
<dbReference type="PANTHER" id="PTHR15854">
    <property type="entry name" value="THAP4 PROTEIN"/>
    <property type="match status" value="1"/>
</dbReference>
<dbReference type="RefSeq" id="XP_020431552.1">
    <property type="nucleotide sequence ID" value="XM_020578683.1"/>
</dbReference>
<dbReference type="InterPro" id="IPR045165">
    <property type="entry name" value="Nitrobindin"/>
</dbReference>
<reference evidence="4 5" key="1">
    <citation type="journal article" date="2011" name="Genome Res.">
        <title>Phylogeny-wide analysis of social amoeba genomes highlights ancient origins for complex intercellular communication.</title>
        <authorList>
            <person name="Heidel A.J."/>
            <person name="Lawal H.M."/>
            <person name="Felder M."/>
            <person name="Schilde C."/>
            <person name="Helps N.R."/>
            <person name="Tunggal B."/>
            <person name="Rivero F."/>
            <person name="John U."/>
            <person name="Schleicher M."/>
            <person name="Eichinger L."/>
            <person name="Platzer M."/>
            <person name="Noegel A.A."/>
            <person name="Schaap P."/>
            <person name="Gloeckner G."/>
        </authorList>
    </citation>
    <scope>NUCLEOTIDE SEQUENCE [LARGE SCALE GENOMIC DNA]</scope>
    <source>
        <strain evidence="5">ATCC 26659 / Pp 5 / PN500</strain>
    </source>
</reference>
<keyword evidence="2" id="KW-0472">Membrane</keyword>
<sequence>MAKFKLANWGAMIAICACYILIAGGIMACIYPRQFVGIYSIVVGVVLLPLLWPVPWLGKLKAIFQQYYVAAFLCLGTNITDYNPIRLSVLTFFEVPTIIGGISLGLAGIINSAMTTTAAAPLKITDLSFINGEWSGNGKGIYPTIKSFEYTEVLKFTFNGKQIEYNQTSNNVANGGLMHFESGFIRVLPTGKIELNVVQSSGVADHYEGTLDNSGDKQTLFFKMTGISRTPTAKSPHVTNATRRFTITNGNEMNVYFEMATTTHPDLVEHLNSNLKKK</sequence>
<feature type="transmembrane region" description="Helical" evidence="2">
    <location>
        <begin position="87"/>
        <end position="110"/>
    </location>
</feature>
<evidence type="ECO:0000256" key="2">
    <source>
        <dbReference type="SAM" id="Phobius"/>
    </source>
</evidence>
<comment type="catalytic activity">
    <reaction evidence="1">
        <text>peroxynitrite = nitrate</text>
        <dbReference type="Rhea" id="RHEA:63116"/>
        <dbReference type="ChEBI" id="CHEBI:17632"/>
        <dbReference type="ChEBI" id="CHEBI:25941"/>
    </reaction>
    <physiologicalReaction direction="left-to-right" evidence="1">
        <dbReference type="Rhea" id="RHEA:63117"/>
    </physiologicalReaction>
</comment>
<dbReference type="PROSITE" id="PS51257">
    <property type="entry name" value="PROKAR_LIPOPROTEIN"/>
    <property type="match status" value="1"/>
</dbReference>
<keyword evidence="2" id="KW-0812">Transmembrane</keyword>
<dbReference type="CDD" id="cd07828">
    <property type="entry name" value="lipocalin_heme-bd-THAP4-like"/>
    <property type="match status" value="1"/>
</dbReference>
<comment type="caution">
    <text evidence="4">The sequence shown here is derived from an EMBL/GenBank/DDBJ whole genome shotgun (WGS) entry which is preliminary data.</text>
</comment>
<dbReference type="InterPro" id="IPR012674">
    <property type="entry name" value="Calycin"/>
</dbReference>
<evidence type="ECO:0000313" key="4">
    <source>
        <dbReference type="EMBL" id="EFA79431.1"/>
    </source>
</evidence>
<feature type="transmembrane region" description="Helical" evidence="2">
    <location>
        <begin position="38"/>
        <end position="57"/>
    </location>
</feature>
<dbReference type="InterPro" id="IPR014878">
    <property type="entry name" value="THAP4-like_heme-bd"/>
</dbReference>
<feature type="domain" description="THAP4-like heme-binding" evidence="3">
    <location>
        <begin position="124"/>
        <end position="277"/>
    </location>
</feature>
<organism evidence="4 5">
    <name type="scientific">Heterostelium pallidum (strain ATCC 26659 / Pp 5 / PN500)</name>
    <name type="common">Cellular slime mold</name>
    <name type="synonym">Polysphondylium pallidum</name>
    <dbReference type="NCBI Taxonomy" id="670386"/>
    <lineage>
        <taxon>Eukaryota</taxon>
        <taxon>Amoebozoa</taxon>
        <taxon>Evosea</taxon>
        <taxon>Eumycetozoa</taxon>
        <taxon>Dictyostelia</taxon>
        <taxon>Acytosteliales</taxon>
        <taxon>Acytosteliaceae</taxon>
        <taxon>Heterostelium</taxon>
    </lineage>
</organism>
<proteinExistence type="predicted"/>
<gene>
    <name evidence="4" type="ORF">PPL_07849</name>
</gene>
<protein>
    <submittedName>
        <fullName evidence="4">p22-like superoxide-generating NADPH oxidase light subunit</fullName>
    </submittedName>
</protein>
<dbReference type="GeneID" id="31363330"/>
<keyword evidence="5" id="KW-1185">Reference proteome</keyword>
<dbReference type="Proteomes" id="UP000001396">
    <property type="component" value="Unassembled WGS sequence"/>
</dbReference>
<dbReference type="Gene3D" id="2.40.128.20">
    <property type="match status" value="1"/>
</dbReference>
<keyword evidence="2" id="KW-1133">Transmembrane helix</keyword>